<feature type="region of interest" description="Disordered" evidence="4">
    <location>
        <begin position="33"/>
        <end position="63"/>
    </location>
</feature>
<dbReference type="GeneID" id="91529396"/>
<evidence type="ECO:0000259" key="5">
    <source>
        <dbReference type="PROSITE" id="PS51764"/>
    </source>
</evidence>
<organism evidence="6 7">
    <name type="scientific">Streptomyces griseoluteus</name>
    <dbReference type="NCBI Taxonomy" id="29306"/>
    <lineage>
        <taxon>Bacteria</taxon>
        <taxon>Bacillati</taxon>
        <taxon>Actinomycetota</taxon>
        <taxon>Actinomycetes</taxon>
        <taxon>Kitasatosporales</taxon>
        <taxon>Streptomycetaceae</taxon>
        <taxon>Streptomyces</taxon>
    </lineage>
</organism>
<dbReference type="Pfam" id="PF02156">
    <property type="entry name" value="Glyco_hydro_26"/>
    <property type="match status" value="1"/>
</dbReference>
<proteinExistence type="inferred from homology"/>
<evidence type="ECO:0000256" key="3">
    <source>
        <dbReference type="PROSITE-ProRule" id="PRU01100"/>
    </source>
</evidence>
<name>A0A4Z1D3V0_STRGP</name>
<reference evidence="6 7" key="1">
    <citation type="submission" date="2019-04" db="EMBL/GenBank/DDBJ databases">
        <title>Streptomyces sp. nov. Bv016 isolated from bark of Buahinia variegata.</title>
        <authorList>
            <person name="Kanchanasin P."/>
            <person name="Tanasupawat S."/>
            <person name="Yuki M."/>
            <person name="Kudo T."/>
        </authorList>
    </citation>
    <scope>NUCLEOTIDE SEQUENCE [LARGE SCALE GENOMIC DNA]</scope>
    <source>
        <strain evidence="6 7">JCM 4765</strain>
    </source>
</reference>
<keyword evidence="2 3" id="KW-0326">Glycosidase</keyword>
<dbReference type="EMBL" id="SRRU01000012">
    <property type="protein sequence ID" value="TGN76050.1"/>
    <property type="molecule type" value="Genomic_DNA"/>
</dbReference>
<gene>
    <name evidence="6" type="ORF">E5082_27940</name>
</gene>
<feature type="compositionally biased region" description="Pro residues" evidence="4">
    <location>
        <begin position="351"/>
        <end position="379"/>
    </location>
</feature>
<evidence type="ECO:0000256" key="4">
    <source>
        <dbReference type="SAM" id="MobiDB-lite"/>
    </source>
</evidence>
<dbReference type="SUPFAM" id="SSF51445">
    <property type="entry name" value="(Trans)glycosidases"/>
    <property type="match status" value="1"/>
</dbReference>
<dbReference type="RefSeq" id="WP_135794042.1">
    <property type="nucleotide sequence ID" value="NZ_BNBQ01000001.1"/>
</dbReference>
<dbReference type="InterPro" id="IPR017853">
    <property type="entry name" value="GH"/>
</dbReference>
<dbReference type="Gene3D" id="3.20.20.80">
    <property type="entry name" value="Glycosidases"/>
    <property type="match status" value="1"/>
</dbReference>
<dbReference type="InterPro" id="IPR022790">
    <property type="entry name" value="GH26_dom"/>
</dbReference>
<evidence type="ECO:0000256" key="1">
    <source>
        <dbReference type="ARBA" id="ARBA00022801"/>
    </source>
</evidence>
<feature type="active site" description="Proton donor" evidence="3">
    <location>
        <position position="181"/>
    </location>
</feature>
<evidence type="ECO:0000256" key="2">
    <source>
        <dbReference type="ARBA" id="ARBA00023295"/>
    </source>
</evidence>
<comment type="similarity">
    <text evidence="3">Belongs to the glycosyl hydrolase 26 family.</text>
</comment>
<comment type="caution">
    <text evidence="6">The sequence shown here is derived from an EMBL/GenBank/DDBJ whole genome shotgun (WGS) entry which is preliminary data.</text>
</comment>
<dbReference type="Proteomes" id="UP000298513">
    <property type="component" value="Unassembled WGS sequence"/>
</dbReference>
<dbReference type="GO" id="GO:0004553">
    <property type="term" value="F:hydrolase activity, hydrolyzing O-glycosyl compounds"/>
    <property type="evidence" value="ECO:0007669"/>
    <property type="project" value="InterPro"/>
</dbReference>
<dbReference type="AlphaFoldDB" id="A0A4Z1D3V0"/>
<sequence>MAPQWRRTRRGRLSLLAAAITVSVVLAGPGIAAGPHRTAPEPAPAPTATPAPPPANQGPDFGAFLDSGPLGIARIPALSNWLGGAELKVAHTYLPGGQWRDIEGPPGFLEPWAHWRREKADRTLVLNVPMQERNEEDLSDVQVRLLLKQAAAGQFDRHFRALAEKLVELGVPDTVLVLGWEMNGITYTHRCGPDPEAWKAYWNRIVATMRAVPGQRFRFDFAPSRGADAVPWTECYPGDDTVDIIGMDSYDQPAGMPFDEQITEPYGLQAHVDFAKAHGKPVSYPEWGLFRNGDNPEYMRRMLAWMDEHRPLYNTLTDYCPHGVWQCPANPSAAEVYRTTLYGRTGLTTPAPTPTPPVTPTPSPAAPVTPAPEPTPTPTPSSGTKTPADCSEMAMGNWVEFWLGGRVCLRFDRLPGAR</sequence>
<feature type="region of interest" description="Disordered" evidence="4">
    <location>
        <begin position="345"/>
        <end position="389"/>
    </location>
</feature>
<feature type="active site" description="Nucleophile" evidence="3">
    <location>
        <position position="286"/>
    </location>
</feature>
<dbReference type="PROSITE" id="PS51764">
    <property type="entry name" value="GH26"/>
    <property type="match status" value="1"/>
</dbReference>
<evidence type="ECO:0000313" key="7">
    <source>
        <dbReference type="Proteomes" id="UP000298513"/>
    </source>
</evidence>
<protein>
    <recommendedName>
        <fullName evidence="5">GH26 domain-containing protein</fullName>
    </recommendedName>
</protein>
<feature type="domain" description="GH26" evidence="5">
    <location>
        <begin position="6"/>
        <end position="342"/>
    </location>
</feature>
<feature type="compositionally biased region" description="Pro residues" evidence="4">
    <location>
        <begin position="41"/>
        <end position="56"/>
    </location>
</feature>
<keyword evidence="7" id="KW-1185">Reference proteome</keyword>
<keyword evidence="1 3" id="KW-0378">Hydrolase</keyword>
<accession>A0A4Z1D3V0</accession>
<evidence type="ECO:0000313" key="6">
    <source>
        <dbReference type="EMBL" id="TGN76050.1"/>
    </source>
</evidence>